<name>A0A177WI51_BATDL</name>
<dbReference type="OrthoDB" id="10024807at2759"/>
<accession>A0A177WI51</accession>
<dbReference type="EMBL" id="DS022303">
    <property type="protein sequence ID" value="OAJ39789.1"/>
    <property type="molecule type" value="Genomic_DNA"/>
</dbReference>
<gene>
    <name evidence="2" type="ORF">BDEG_23612</name>
</gene>
<feature type="region of interest" description="Disordered" evidence="1">
    <location>
        <begin position="136"/>
        <end position="184"/>
    </location>
</feature>
<dbReference type="eggNOG" id="ENOG502SDAD">
    <property type="taxonomic scope" value="Eukaryota"/>
</dbReference>
<proteinExistence type="predicted"/>
<evidence type="ECO:0000313" key="2">
    <source>
        <dbReference type="EMBL" id="OAJ39789.1"/>
    </source>
</evidence>
<reference evidence="2 3" key="2">
    <citation type="submission" date="2016-05" db="EMBL/GenBank/DDBJ databases">
        <title>Lineage-specific infection strategies underlie the spectrum of fungal disease in amphibians.</title>
        <authorList>
            <person name="Cuomo C.A."/>
            <person name="Farrer R.A."/>
            <person name="James T."/>
            <person name="Longcore J."/>
            <person name="Birren B."/>
        </authorList>
    </citation>
    <scope>NUCLEOTIDE SEQUENCE [LARGE SCALE GENOMIC DNA]</scope>
    <source>
        <strain evidence="2 3">JEL423</strain>
    </source>
</reference>
<sequence>MQQYWTVSEGNSVRRWTCRECRKDIHIGDHIIVRDGRKIRLAYHPECFSGDADPRTQKSSSYYDSRWPDTCFRDHAPEFKGHGKWSVISYGYQPISAPVLGSSSVKSLKHLNQSDFHHRASIPSSSAIGPLQSVEQRLSSTSKTKLRHLSEPNNLNAKSAPRPDIQWGFARKEVDNVPKTSNRQ</sequence>
<organism evidence="2 3">
    <name type="scientific">Batrachochytrium dendrobatidis (strain JEL423)</name>
    <dbReference type="NCBI Taxonomy" id="403673"/>
    <lineage>
        <taxon>Eukaryota</taxon>
        <taxon>Fungi</taxon>
        <taxon>Fungi incertae sedis</taxon>
        <taxon>Chytridiomycota</taxon>
        <taxon>Chytridiomycota incertae sedis</taxon>
        <taxon>Chytridiomycetes</taxon>
        <taxon>Rhizophydiales</taxon>
        <taxon>Rhizophydiales incertae sedis</taxon>
        <taxon>Batrachochytrium</taxon>
    </lineage>
</organism>
<dbReference type="Proteomes" id="UP000077115">
    <property type="component" value="Unassembled WGS sequence"/>
</dbReference>
<evidence type="ECO:0000313" key="3">
    <source>
        <dbReference type="Proteomes" id="UP000077115"/>
    </source>
</evidence>
<evidence type="ECO:0000256" key="1">
    <source>
        <dbReference type="SAM" id="MobiDB-lite"/>
    </source>
</evidence>
<protein>
    <recommendedName>
        <fullName evidence="4">PARP-type domain-containing protein</fullName>
    </recommendedName>
</protein>
<dbReference type="VEuPathDB" id="FungiDB:BDEG_23612"/>
<evidence type="ECO:0008006" key="4">
    <source>
        <dbReference type="Google" id="ProtNLM"/>
    </source>
</evidence>
<dbReference type="AlphaFoldDB" id="A0A177WI51"/>
<reference evidence="2 3" key="1">
    <citation type="submission" date="2006-10" db="EMBL/GenBank/DDBJ databases">
        <title>The Genome Sequence of Batrachochytrium dendrobatidis JEL423.</title>
        <authorList>
            <consortium name="The Broad Institute Genome Sequencing Platform"/>
            <person name="Birren B."/>
            <person name="Lander E."/>
            <person name="Galagan J."/>
            <person name="Cuomo C."/>
            <person name="Devon K."/>
            <person name="Jaffe D."/>
            <person name="Butler J."/>
            <person name="Alvarez P."/>
            <person name="Gnerre S."/>
            <person name="Grabherr M."/>
            <person name="Kleber M."/>
            <person name="Mauceli E."/>
            <person name="Brockman W."/>
            <person name="Young S."/>
            <person name="LaButti K."/>
            <person name="Sykes S."/>
            <person name="DeCaprio D."/>
            <person name="Crawford M."/>
            <person name="Koehrsen M."/>
            <person name="Engels R."/>
            <person name="Montgomery P."/>
            <person name="Pearson M."/>
            <person name="Howarth C."/>
            <person name="Larson L."/>
            <person name="White J."/>
            <person name="O'Leary S."/>
            <person name="Kodira C."/>
            <person name="Zeng Q."/>
            <person name="Yandava C."/>
            <person name="Alvarado L."/>
            <person name="Longcore J."/>
            <person name="James T."/>
        </authorList>
    </citation>
    <scope>NUCLEOTIDE SEQUENCE [LARGE SCALE GENOMIC DNA]</scope>
    <source>
        <strain evidence="2 3">JEL423</strain>
    </source>
</reference>